<dbReference type="PANTHER" id="PTHR13501:SF8">
    <property type="entry name" value="LARGE RIBOSOMAL SUBUNIT PROTEIN UL22M"/>
    <property type="match status" value="1"/>
</dbReference>
<dbReference type="RefSeq" id="XP_030759939.1">
    <property type="nucleotide sequence ID" value="XM_030904079.1"/>
</dbReference>
<evidence type="ECO:0000313" key="12">
    <source>
        <dbReference type="RefSeq" id="XP_030759939.1"/>
    </source>
</evidence>
<dbReference type="PANTHER" id="PTHR13501">
    <property type="entry name" value="CHLOROPLAST 50S RIBOSOMAL PROTEIN L22-RELATED"/>
    <property type="match status" value="1"/>
</dbReference>
<dbReference type="InterPro" id="IPR001063">
    <property type="entry name" value="Ribosomal_uL22"/>
</dbReference>
<evidence type="ECO:0000256" key="5">
    <source>
        <dbReference type="ARBA" id="ARBA00023128"/>
    </source>
</evidence>
<evidence type="ECO:0000256" key="7">
    <source>
        <dbReference type="ARBA" id="ARBA00035286"/>
    </source>
</evidence>
<evidence type="ECO:0000256" key="3">
    <source>
        <dbReference type="ARBA" id="ARBA00022946"/>
    </source>
</evidence>
<dbReference type="InterPro" id="IPR047867">
    <property type="entry name" value="Ribosomal_uL22_bac/org-type"/>
</dbReference>
<keyword evidence="4 10" id="KW-0689">Ribosomal protein</keyword>
<organism evidence="11 12">
    <name type="scientific">Sitophilus oryzae</name>
    <name type="common">Rice weevil</name>
    <name type="synonym">Curculio oryzae</name>
    <dbReference type="NCBI Taxonomy" id="7048"/>
    <lineage>
        <taxon>Eukaryota</taxon>
        <taxon>Metazoa</taxon>
        <taxon>Ecdysozoa</taxon>
        <taxon>Arthropoda</taxon>
        <taxon>Hexapoda</taxon>
        <taxon>Insecta</taxon>
        <taxon>Pterygota</taxon>
        <taxon>Neoptera</taxon>
        <taxon>Endopterygota</taxon>
        <taxon>Coleoptera</taxon>
        <taxon>Polyphaga</taxon>
        <taxon>Cucujiformia</taxon>
        <taxon>Curculionidae</taxon>
        <taxon>Dryophthorinae</taxon>
        <taxon>Sitophilus</taxon>
    </lineage>
</organism>
<evidence type="ECO:0000256" key="10">
    <source>
        <dbReference type="RuleBase" id="RU004005"/>
    </source>
</evidence>
<evidence type="ECO:0000256" key="6">
    <source>
        <dbReference type="ARBA" id="ARBA00023274"/>
    </source>
</evidence>
<dbReference type="Proteomes" id="UP000504635">
    <property type="component" value="Unplaced"/>
</dbReference>
<keyword evidence="6 10" id="KW-0687">Ribonucleoprotein</keyword>
<evidence type="ECO:0000256" key="2">
    <source>
        <dbReference type="ARBA" id="ARBA00009451"/>
    </source>
</evidence>
<evidence type="ECO:0000256" key="8">
    <source>
        <dbReference type="ARBA" id="ARBA00035506"/>
    </source>
</evidence>
<evidence type="ECO:0000256" key="4">
    <source>
        <dbReference type="ARBA" id="ARBA00022980"/>
    </source>
</evidence>
<evidence type="ECO:0000256" key="1">
    <source>
        <dbReference type="ARBA" id="ARBA00004173"/>
    </source>
</evidence>
<gene>
    <name evidence="12" type="primary">LOC115885238</name>
</gene>
<dbReference type="InterPro" id="IPR036394">
    <property type="entry name" value="Ribosomal_uL22_sf"/>
</dbReference>
<keyword evidence="3" id="KW-0809">Transit peptide</keyword>
<name>A0A6J2Y9R1_SITOR</name>
<comment type="similarity">
    <text evidence="2 10">Belongs to the universal ribosomal protein uL22 family.</text>
</comment>
<accession>A0A6J2Y9R1</accession>
<dbReference type="GO" id="GO:0006412">
    <property type="term" value="P:translation"/>
    <property type="evidence" value="ECO:0007669"/>
    <property type="project" value="InterPro"/>
</dbReference>
<dbReference type="GeneID" id="115885238"/>
<dbReference type="KEGG" id="soy:115885238"/>
<comment type="subcellular location">
    <subcellularLocation>
        <location evidence="1">Mitochondrion</location>
    </subcellularLocation>
</comment>
<dbReference type="Gene3D" id="3.90.470.10">
    <property type="entry name" value="Ribosomal protein L22/L17"/>
    <property type="match status" value="1"/>
</dbReference>
<reference evidence="12" key="1">
    <citation type="submission" date="2025-08" db="UniProtKB">
        <authorList>
            <consortium name="RefSeq"/>
        </authorList>
    </citation>
    <scope>IDENTIFICATION</scope>
    <source>
        <tissue evidence="12">Gonads</tissue>
    </source>
</reference>
<dbReference type="Pfam" id="PF00237">
    <property type="entry name" value="Ribosomal_L22"/>
    <property type="match status" value="1"/>
</dbReference>
<protein>
    <recommendedName>
        <fullName evidence="7">Large ribosomal subunit protein uL22m</fullName>
    </recommendedName>
    <alternativeName>
        <fullName evidence="8">39S ribosomal protein L22, mitochondrial</fullName>
    </alternativeName>
</protein>
<dbReference type="GO" id="GO:0005762">
    <property type="term" value="C:mitochondrial large ribosomal subunit"/>
    <property type="evidence" value="ECO:0007669"/>
    <property type="project" value="TreeGrafter"/>
</dbReference>
<proteinExistence type="inferred from homology"/>
<evidence type="ECO:0000256" key="9">
    <source>
        <dbReference type="ARBA" id="ARBA00038782"/>
    </source>
</evidence>
<keyword evidence="11" id="KW-1185">Reference proteome</keyword>
<dbReference type="FunCoup" id="A0A6J2Y9R1">
    <property type="interactions" value="1337"/>
</dbReference>
<dbReference type="OrthoDB" id="416470at2759"/>
<dbReference type="SUPFAM" id="SSF54843">
    <property type="entry name" value="Ribosomal protein L22"/>
    <property type="match status" value="1"/>
</dbReference>
<dbReference type="CTD" id="29093"/>
<keyword evidence="5" id="KW-0496">Mitochondrion</keyword>
<dbReference type="InParanoid" id="A0A6J2Y9R1"/>
<dbReference type="CDD" id="cd00336">
    <property type="entry name" value="Ribosomal_L22"/>
    <property type="match status" value="1"/>
</dbReference>
<comment type="subunit">
    <text evidence="9">Component of the mitochondrial ribosome large subunit (39S) which comprises a 16S rRNA and about 50 distinct proteins.</text>
</comment>
<sequence length="213" mass="24747">MSLKTLDAGLQLSKKLYQPLFIQALASFHSTSHLNVWQAKNTRDGPGKWLEYNNKVYPPQGPDEEPRPAFVCHQRTNIKYSPFKMWYIASLVRGMAVDEAVRQLKFVTKKGAKDVREVIEEAKELAVKDHNVEYASNMWVAESFVGKGKVIKGMRRHGRGRYGIIEYVHCHYFVRLEEGLPPENYYLHTPKQPQEQLEDWLKQMRSRKIIGSL</sequence>
<dbReference type="AlphaFoldDB" id="A0A6J2Y9R1"/>
<dbReference type="GO" id="GO:0003735">
    <property type="term" value="F:structural constituent of ribosome"/>
    <property type="evidence" value="ECO:0007669"/>
    <property type="project" value="InterPro"/>
</dbReference>
<dbReference type="FunFam" id="3.90.470.10:FF:000009">
    <property type="entry name" value="39S ribosomal protein L22, mitochondrial"/>
    <property type="match status" value="1"/>
</dbReference>
<evidence type="ECO:0000313" key="11">
    <source>
        <dbReference type="Proteomes" id="UP000504635"/>
    </source>
</evidence>